<evidence type="ECO:0000313" key="3">
    <source>
        <dbReference type="Proteomes" id="UP000076532"/>
    </source>
</evidence>
<evidence type="ECO:0000313" key="2">
    <source>
        <dbReference type="EMBL" id="KZP17759.1"/>
    </source>
</evidence>
<protein>
    <submittedName>
        <fullName evidence="2">Uncharacterized protein</fullName>
    </submittedName>
</protein>
<gene>
    <name evidence="2" type="ORF">FIBSPDRAFT_894002</name>
</gene>
<dbReference type="Proteomes" id="UP000076532">
    <property type="component" value="Unassembled WGS sequence"/>
</dbReference>
<dbReference type="EMBL" id="KV417579">
    <property type="protein sequence ID" value="KZP17759.1"/>
    <property type="molecule type" value="Genomic_DNA"/>
</dbReference>
<accession>A0A166GEP6</accession>
<proteinExistence type="predicted"/>
<feature type="region of interest" description="Disordered" evidence="1">
    <location>
        <begin position="194"/>
        <end position="218"/>
    </location>
</feature>
<dbReference type="AlphaFoldDB" id="A0A166GEP6"/>
<organism evidence="2 3">
    <name type="scientific">Athelia psychrophila</name>
    <dbReference type="NCBI Taxonomy" id="1759441"/>
    <lineage>
        <taxon>Eukaryota</taxon>
        <taxon>Fungi</taxon>
        <taxon>Dikarya</taxon>
        <taxon>Basidiomycota</taxon>
        <taxon>Agaricomycotina</taxon>
        <taxon>Agaricomycetes</taxon>
        <taxon>Agaricomycetidae</taxon>
        <taxon>Atheliales</taxon>
        <taxon>Atheliaceae</taxon>
        <taxon>Athelia</taxon>
    </lineage>
</organism>
<sequence>MFQWTVASEQAANECPQPFATHCAAQYSLREHQFDSVQLYFFTTTSCDAKHKKNGEKRQLSFSTDLRMIATTRASEMLKWKGCQLEQAPEKKHTGTAVAKMTADRAVNTGQINLNTLQDAQCDPACEVVAEPTLQYHRSPVTEDKILAWDLESRTLVNVTLPYIDTNSCTLKWDNHTNETDKSINMALRRLAEPTPEVGETASEHSSHQATHSRIQDISDDIEDAKREHCERCAKLTRATESLVKEEEEEVA</sequence>
<name>A0A166GEP6_9AGAM</name>
<reference evidence="2 3" key="1">
    <citation type="journal article" date="2016" name="Mol. Biol. Evol.">
        <title>Comparative Genomics of Early-Diverging Mushroom-Forming Fungi Provides Insights into the Origins of Lignocellulose Decay Capabilities.</title>
        <authorList>
            <person name="Nagy L.G."/>
            <person name="Riley R."/>
            <person name="Tritt A."/>
            <person name="Adam C."/>
            <person name="Daum C."/>
            <person name="Floudas D."/>
            <person name="Sun H."/>
            <person name="Yadav J.S."/>
            <person name="Pangilinan J."/>
            <person name="Larsson K.H."/>
            <person name="Matsuura K."/>
            <person name="Barry K."/>
            <person name="Labutti K."/>
            <person name="Kuo R."/>
            <person name="Ohm R.A."/>
            <person name="Bhattacharya S.S."/>
            <person name="Shirouzu T."/>
            <person name="Yoshinaga Y."/>
            <person name="Martin F.M."/>
            <person name="Grigoriev I.V."/>
            <person name="Hibbett D.S."/>
        </authorList>
    </citation>
    <scope>NUCLEOTIDE SEQUENCE [LARGE SCALE GENOMIC DNA]</scope>
    <source>
        <strain evidence="2 3">CBS 109695</strain>
    </source>
</reference>
<keyword evidence="3" id="KW-1185">Reference proteome</keyword>
<evidence type="ECO:0000256" key="1">
    <source>
        <dbReference type="SAM" id="MobiDB-lite"/>
    </source>
</evidence>